<name>A0A8S5P5K5_9CAUD</name>
<evidence type="ECO:0000256" key="1">
    <source>
        <dbReference type="SAM" id="MobiDB-lite"/>
    </source>
</evidence>
<organism evidence="2">
    <name type="scientific">Podoviridae sp. ctQZJ2</name>
    <dbReference type="NCBI Taxonomy" id="2825248"/>
    <lineage>
        <taxon>Viruses</taxon>
        <taxon>Duplodnaviria</taxon>
        <taxon>Heunggongvirae</taxon>
        <taxon>Uroviricota</taxon>
        <taxon>Caudoviricetes</taxon>
    </lineage>
</organism>
<protein>
    <submittedName>
        <fullName evidence="2">Uncharacterized protein</fullName>
    </submittedName>
</protein>
<feature type="region of interest" description="Disordered" evidence="1">
    <location>
        <begin position="74"/>
        <end position="107"/>
    </location>
</feature>
<sequence length="107" mass="12790">MAVLDRDEYLKRLGSIITGDTDEDLKNIEDFTDTFDDLLGKTGTENWKQKYEDNDAEWRKKYKDRFFEAIDETKVKEIDTPEENTDELESESEEVKEYDDLFEEKED</sequence>
<evidence type="ECO:0000313" key="2">
    <source>
        <dbReference type="EMBL" id="DAE01949.1"/>
    </source>
</evidence>
<dbReference type="EMBL" id="BK015337">
    <property type="protein sequence ID" value="DAE01949.1"/>
    <property type="molecule type" value="Genomic_DNA"/>
</dbReference>
<feature type="compositionally biased region" description="Acidic residues" evidence="1">
    <location>
        <begin position="80"/>
        <end position="92"/>
    </location>
</feature>
<reference evidence="2" key="1">
    <citation type="journal article" date="2021" name="Proc. Natl. Acad. Sci. U.S.A.">
        <title>A Catalog of Tens of Thousands of Viruses from Human Metagenomes Reveals Hidden Associations with Chronic Diseases.</title>
        <authorList>
            <person name="Tisza M.J."/>
            <person name="Buck C.B."/>
        </authorList>
    </citation>
    <scope>NUCLEOTIDE SEQUENCE</scope>
    <source>
        <strain evidence="2">CtQZJ2</strain>
    </source>
</reference>
<proteinExistence type="predicted"/>
<accession>A0A8S5P5K5</accession>